<dbReference type="SUPFAM" id="SSF48264">
    <property type="entry name" value="Cytochrome P450"/>
    <property type="match status" value="1"/>
</dbReference>
<evidence type="ECO:0000256" key="4">
    <source>
        <dbReference type="ARBA" id="ARBA00022723"/>
    </source>
</evidence>
<evidence type="ECO:0000256" key="1">
    <source>
        <dbReference type="ARBA" id="ARBA00001971"/>
    </source>
</evidence>
<dbReference type="GO" id="GO:0016705">
    <property type="term" value="F:oxidoreductase activity, acting on paired donors, with incorporation or reduction of molecular oxygen"/>
    <property type="evidence" value="ECO:0007669"/>
    <property type="project" value="InterPro"/>
</dbReference>
<dbReference type="FunFam" id="1.10.630.10:FF:000126">
    <property type="entry name" value="Predicted protein"/>
    <property type="match status" value="1"/>
</dbReference>
<feature type="binding site" description="axial binding residue" evidence="8">
    <location>
        <position position="398"/>
    </location>
    <ligand>
        <name>heme</name>
        <dbReference type="ChEBI" id="CHEBI:30413"/>
    </ligand>
    <ligandPart>
        <name>Fe</name>
        <dbReference type="ChEBI" id="CHEBI:18248"/>
    </ligandPart>
</feature>
<keyword evidence="5 9" id="KW-0560">Oxidoreductase</keyword>
<dbReference type="InterPro" id="IPR036396">
    <property type="entry name" value="Cyt_P450_sf"/>
</dbReference>
<dbReference type="PROSITE" id="PS00086">
    <property type="entry name" value="CYTOCHROME_P450"/>
    <property type="match status" value="1"/>
</dbReference>
<keyword evidence="6 8" id="KW-0408">Iron</keyword>
<dbReference type="InterPro" id="IPR017972">
    <property type="entry name" value="Cyt_P450_CS"/>
</dbReference>
<reference evidence="10 11" key="1">
    <citation type="journal article" date="2016" name="G3 (Bethesda)">
        <title>First Draft Assembly and Annotation of the Genome of a California Endemic Oak Quercus lobata Nee (Fagaceae).</title>
        <authorList>
            <person name="Sork V.L."/>
            <person name="Fitz-Gibbon S.T."/>
            <person name="Puiu D."/>
            <person name="Crepeau M."/>
            <person name="Gugger P.F."/>
            <person name="Sherman R."/>
            <person name="Stevens K."/>
            <person name="Langley C.H."/>
            <person name="Pellegrini M."/>
            <person name="Salzberg S.L."/>
        </authorList>
    </citation>
    <scope>NUCLEOTIDE SEQUENCE [LARGE SCALE GENOMIC DNA]</scope>
    <source>
        <strain evidence="10 11">cv. SW786</strain>
    </source>
</reference>
<evidence type="ECO:0000256" key="7">
    <source>
        <dbReference type="ARBA" id="ARBA00023033"/>
    </source>
</evidence>
<evidence type="ECO:0000256" key="2">
    <source>
        <dbReference type="ARBA" id="ARBA00010617"/>
    </source>
</evidence>
<dbReference type="GO" id="GO:0004497">
    <property type="term" value="F:monooxygenase activity"/>
    <property type="evidence" value="ECO:0007669"/>
    <property type="project" value="UniProtKB-KW"/>
</dbReference>
<keyword evidence="7 9" id="KW-0503">Monooxygenase</keyword>
<dbReference type="PRINTS" id="PR00463">
    <property type="entry name" value="EP450I"/>
</dbReference>
<keyword evidence="4 8" id="KW-0479">Metal-binding</keyword>
<dbReference type="AlphaFoldDB" id="A0A7N2MHX0"/>
<proteinExistence type="inferred from homology"/>
<name>A0A7N2MHX0_QUELO</name>
<evidence type="ECO:0000256" key="6">
    <source>
        <dbReference type="ARBA" id="ARBA00023004"/>
    </source>
</evidence>
<keyword evidence="3 8" id="KW-0349">Heme</keyword>
<dbReference type="InterPro" id="IPR002401">
    <property type="entry name" value="Cyt_P450_E_grp-I"/>
</dbReference>
<accession>A0A7N2MHX0</accession>
<dbReference type="Pfam" id="PF00067">
    <property type="entry name" value="p450"/>
    <property type="match status" value="2"/>
</dbReference>
<dbReference type="EMBL" id="LRBV02000009">
    <property type="status" value="NOT_ANNOTATED_CDS"/>
    <property type="molecule type" value="Genomic_DNA"/>
</dbReference>
<organism evidence="10 11">
    <name type="scientific">Quercus lobata</name>
    <name type="common">Valley oak</name>
    <dbReference type="NCBI Taxonomy" id="97700"/>
    <lineage>
        <taxon>Eukaryota</taxon>
        <taxon>Viridiplantae</taxon>
        <taxon>Streptophyta</taxon>
        <taxon>Embryophyta</taxon>
        <taxon>Tracheophyta</taxon>
        <taxon>Spermatophyta</taxon>
        <taxon>Magnoliopsida</taxon>
        <taxon>eudicotyledons</taxon>
        <taxon>Gunneridae</taxon>
        <taxon>Pentapetalae</taxon>
        <taxon>rosids</taxon>
        <taxon>fabids</taxon>
        <taxon>Fagales</taxon>
        <taxon>Fagaceae</taxon>
        <taxon>Quercus</taxon>
    </lineage>
</organism>
<evidence type="ECO:0000256" key="9">
    <source>
        <dbReference type="RuleBase" id="RU000461"/>
    </source>
</evidence>
<dbReference type="PANTHER" id="PTHR47950">
    <property type="entry name" value="CYTOCHROME P450, FAMILY 76, SUBFAMILY C, POLYPEPTIDE 5-RELATED"/>
    <property type="match status" value="1"/>
</dbReference>
<dbReference type="Gramene" id="QL09p015140:mrna">
    <property type="protein sequence ID" value="QL09p015140:mrna"/>
    <property type="gene ID" value="QL09p015140"/>
</dbReference>
<evidence type="ECO:0000256" key="5">
    <source>
        <dbReference type="ARBA" id="ARBA00023002"/>
    </source>
</evidence>
<dbReference type="Proteomes" id="UP000594261">
    <property type="component" value="Chromosome 9"/>
</dbReference>
<evidence type="ECO:0000313" key="10">
    <source>
        <dbReference type="EnsemblPlants" id="QL09p015140:mrna"/>
    </source>
</evidence>
<dbReference type="InParanoid" id="A0A7N2MHX0"/>
<dbReference type="OMA" id="FENIIRD"/>
<evidence type="ECO:0000256" key="8">
    <source>
        <dbReference type="PIRSR" id="PIRSR602401-1"/>
    </source>
</evidence>
<dbReference type="PANTHER" id="PTHR47950:SF49">
    <property type="entry name" value="CYTOCHROME P450"/>
    <property type="match status" value="1"/>
</dbReference>
<dbReference type="InterPro" id="IPR001128">
    <property type="entry name" value="Cyt_P450"/>
</dbReference>
<dbReference type="PRINTS" id="PR00385">
    <property type="entry name" value="P450"/>
</dbReference>
<comment type="similarity">
    <text evidence="2 9">Belongs to the cytochrome P450 family.</text>
</comment>
<sequence length="456" mass="51512">MDPKVFFSLLLLIPFFCLYFKRIFSKNPPLPPGPFAWPIVGNFFQMGRQLHYILANLARIHGPLMSLRFGKQITIIASSPDAAREVLKTHDRDLSGRYIANAVPLINPKLNFAFGASPECNDYWRGLRVICKSDLFSAKVLESQNHIRENKVSELVGFLGSKEGEVVNLGETVYVTFTNILSNAIFSVDFFDFLGKGIGKDLRKLIVEIVELGMIPDLSDFYPILTGLDFQGQRDFLDALIKEGFTNDQISQLILDLLIAGTDSSSMVTEWAMAELMRNQDVLHKLRDELKREIGKEMVKESHLAHLPYLEACVKETLRLYPPGPLLLPRRALQTCQVMGYTIPKDSKILVNMWAIGRDPSIFNDPLRFKPERFLDSSLDFKGTNFAYTPFGAGRRVCPGQPLATKQVPLILASLVHSFDWFLSGGMKSTELDMNDHFAITLKKKQPLQLIPKGRK</sequence>
<dbReference type="Gene3D" id="1.10.630.10">
    <property type="entry name" value="Cytochrome P450"/>
    <property type="match status" value="1"/>
</dbReference>
<evidence type="ECO:0000256" key="3">
    <source>
        <dbReference type="ARBA" id="ARBA00022617"/>
    </source>
</evidence>
<protein>
    <recommendedName>
        <fullName evidence="12">Cytochrome P450</fullName>
    </recommendedName>
</protein>
<dbReference type="GO" id="GO:0020037">
    <property type="term" value="F:heme binding"/>
    <property type="evidence" value="ECO:0007669"/>
    <property type="project" value="InterPro"/>
</dbReference>
<dbReference type="EnsemblPlants" id="QL09p015140:mrna">
    <property type="protein sequence ID" value="QL09p015140:mrna"/>
    <property type="gene ID" value="QL09p015140"/>
</dbReference>
<evidence type="ECO:0008006" key="12">
    <source>
        <dbReference type="Google" id="ProtNLM"/>
    </source>
</evidence>
<dbReference type="GO" id="GO:0005506">
    <property type="term" value="F:iron ion binding"/>
    <property type="evidence" value="ECO:0007669"/>
    <property type="project" value="InterPro"/>
</dbReference>
<keyword evidence="11" id="KW-1185">Reference proteome</keyword>
<evidence type="ECO:0000313" key="11">
    <source>
        <dbReference type="Proteomes" id="UP000594261"/>
    </source>
</evidence>
<reference evidence="10" key="2">
    <citation type="submission" date="2021-01" db="UniProtKB">
        <authorList>
            <consortium name="EnsemblPlants"/>
        </authorList>
    </citation>
    <scope>IDENTIFICATION</scope>
</reference>
<comment type="cofactor">
    <cofactor evidence="1 8">
        <name>heme</name>
        <dbReference type="ChEBI" id="CHEBI:30413"/>
    </cofactor>
</comment>